<feature type="compositionally biased region" description="Polar residues" evidence="4">
    <location>
        <begin position="356"/>
        <end position="365"/>
    </location>
</feature>
<dbReference type="FunFam" id="2.20.25.20:FF:000001">
    <property type="entry name" value="Casein kinase II subunit beta"/>
    <property type="match status" value="1"/>
</dbReference>
<comment type="similarity">
    <text evidence="1 3">Belongs to the casein kinase 2 subunit beta family.</text>
</comment>
<comment type="function">
    <text evidence="2 3">Regulatory subunit of casein kinase II/CK2. As part of the kinase complex regulates the basal catalytic activity of the alpha subunit a constitutively active serine/threonine-protein kinase that phosphorylates a large number of substrates containing acidic residues C-terminal to the phosphorylated serine or threonine.</text>
</comment>
<dbReference type="Pfam" id="PF01214">
    <property type="entry name" value="CK_II_beta"/>
    <property type="match status" value="1"/>
</dbReference>
<dbReference type="Gene3D" id="2.20.25.20">
    <property type="match status" value="1"/>
</dbReference>
<dbReference type="InterPro" id="IPR035991">
    <property type="entry name" value="Casein_kinase_II_beta-like"/>
</dbReference>
<dbReference type="SUPFAM" id="SSF57798">
    <property type="entry name" value="Casein kinase II beta subunit"/>
    <property type="match status" value="1"/>
</dbReference>
<dbReference type="InterPro" id="IPR000704">
    <property type="entry name" value="Casein_kinase_II_reg-sub"/>
</dbReference>
<dbReference type="GO" id="GO:0016301">
    <property type="term" value="F:kinase activity"/>
    <property type="evidence" value="ECO:0007669"/>
    <property type="project" value="UniProtKB-KW"/>
</dbReference>
<evidence type="ECO:0000256" key="2">
    <source>
        <dbReference type="ARBA" id="ARBA00045899"/>
    </source>
</evidence>
<dbReference type="GO" id="GO:0034456">
    <property type="term" value="C:UTP-C complex"/>
    <property type="evidence" value="ECO:0007669"/>
    <property type="project" value="TreeGrafter"/>
</dbReference>
<dbReference type="PROSITE" id="PS01101">
    <property type="entry name" value="CK2_BETA"/>
    <property type="match status" value="1"/>
</dbReference>
<keyword evidence="5" id="KW-0418">Kinase</keyword>
<dbReference type="RefSeq" id="XP_018737058.1">
    <property type="nucleotide sequence ID" value="XM_018879111.1"/>
</dbReference>
<dbReference type="OrthoDB" id="2275560at2759"/>
<accession>A0A167EXP6</accession>
<evidence type="ECO:0000313" key="5">
    <source>
        <dbReference type="EMBL" id="ANB14581.1"/>
    </source>
</evidence>
<feature type="compositionally biased region" description="Polar residues" evidence="4">
    <location>
        <begin position="57"/>
        <end position="66"/>
    </location>
</feature>
<dbReference type="PANTHER" id="PTHR11740">
    <property type="entry name" value="CASEIN KINASE II SUBUNIT BETA"/>
    <property type="match status" value="1"/>
</dbReference>
<proteinExistence type="inferred from homology"/>
<dbReference type="Proteomes" id="UP000189580">
    <property type="component" value="Chromosome b"/>
</dbReference>
<evidence type="ECO:0000256" key="3">
    <source>
        <dbReference type="RuleBase" id="RU361268"/>
    </source>
</evidence>
<feature type="region of interest" description="Disordered" evidence="4">
    <location>
        <begin position="1"/>
        <end position="96"/>
    </location>
</feature>
<comment type="subunit">
    <text evidence="3">Tetramer of two alpha and two beta subunits.</text>
</comment>
<sequence>MSNLRDTPEKQPQRQQQATAAAAAAFRQVDRPGASNASASSLASSTKNASNVKREPTLSSTQQPPSNIEEDEEEEEEEEEIQDGTAGATGAAGDKYNFMFDESDDASSGSLDFESWIKSFCSIVGHEFFAEVSEEFIEDDFNLTGLGPLIPHYKEALELILDLEPETPPKLPTIPIIEQSAEQLYGMIHARFILSRPGLQIMAQKFHYQQFGTCPRYFCHGTGLLPVGRHDMPGFETVRLYCPCCMDIYVPPNSRFLSIDGAFFGTSFPGLFLKAYPEIEKECARRRKQQGQFELTIYGFKIAESSKSGSRMKWLRQVPVNDSELDEHVSEIQDGARSISSSSHNNPTNTNDNESMMSISMNGET</sequence>
<keyword evidence="6" id="KW-1185">Reference proteome</keyword>
<dbReference type="FunFam" id="1.10.1820.10:FF:000005">
    <property type="entry name" value="Casein kinase II subunit beta"/>
    <property type="match status" value="1"/>
</dbReference>
<dbReference type="InterPro" id="IPR016149">
    <property type="entry name" value="Casein_kin_II_reg-sub_N"/>
</dbReference>
<dbReference type="AlphaFoldDB" id="A0A167EXP6"/>
<evidence type="ECO:0000256" key="1">
    <source>
        <dbReference type="ARBA" id="ARBA00006941"/>
    </source>
</evidence>
<feature type="compositionally biased region" description="Basic and acidic residues" evidence="4">
    <location>
        <begin position="1"/>
        <end position="12"/>
    </location>
</feature>
<organism evidence="5 6">
    <name type="scientific">Sugiyamaella lignohabitans</name>
    <dbReference type="NCBI Taxonomy" id="796027"/>
    <lineage>
        <taxon>Eukaryota</taxon>
        <taxon>Fungi</taxon>
        <taxon>Dikarya</taxon>
        <taxon>Ascomycota</taxon>
        <taxon>Saccharomycotina</taxon>
        <taxon>Dipodascomycetes</taxon>
        <taxon>Dipodascales</taxon>
        <taxon>Trichomonascaceae</taxon>
        <taxon>Sugiyamaella</taxon>
    </lineage>
</organism>
<dbReference type="GO" id="GO:0005956">
    <property type="term" value="C:protein kinase CK2 complex"/>
    <property type="evidence" value="ECO:0007669"/>
    <property type="project" value="UniProtKB-UniRule"/>
</dbReference>
<feature type="compositionally biased region" description="Low complexity" evidence="4">
    <location>
        <begin position="84"/>
        <end position="93"/>
    </location>
</feature>
<keyword evidence="5" id="KW-0808">Transferase</keyword>
<evidence type="ECO:0000313" key="6">
    <source>
        <dbReference type="Proteomes" id="UP000189580"/>
    </source>
</evidence>
<dbReference type="PANTHER" id="PTHR11740:SF0">
    <property type="entry name" value="CASEIN KINASE II SUBUNIT BETA"/>
    <property type="match status" value="1"/>
</dbReference>
<feature type="compositionally biased region" description="Low complexity" evidence="4">
    <location>
        <begin position="34"/>
        <end position="51"/>
    </location>
</feature>
<dbReference type="GO" id="GO:0005737">
    <property type="term" value="C:cytoplasm"/>
    <property type="evidence" value="ECO:0007669"/>
    <property type="project" value="TreeGrafter"/>
</dbReference>
<feature type="compositionally biased region" description="Low complexity" evidence="4">
    <location>
        <begin position="338"/>
        <end position="355"/>
    </location>
</feature>
<dbReference type="EMBL" id="CP014503">
    <property type="protein sequence ID" value="ANB14581.1"/>
    <property type="molecule type" value="Genomic_DNA"/>
</dbReference>
<evidence type="ECO:0000256" key="4">
    <source>
        <dbReference type="SAM" id="MobiDB-lite"/>
    </source>
</evidence>
<feature type="compositionally biased region" description="Low complexity" evidence="4">
    <location>
        <begin position="13"/>
        <end position="27"/>
    </location>
</feature>
<dbReference type="GeneID" id="30034064"/>
<dbReference type="Gene3D" id="1.10.1820.10">
    <property type="entry name" value="protein kinase ck2 holoenzyme, chain C, domain 1"/>
    <property type="match status" value="1"/>
</dbReference>
<dbReference type="SMART" id="SM01085">
    <property type="entry name" value="CK_II_beta"/>
    <property type="match status" value="1"/>
</dbReference>
<dbReference type="KEGG" id="slb:AWJ20_2181"/>
<reference evidence="5 6" key="1">
    <citation type="submission" date="2016-02" db="EMBL/GenBank/DDBJ databases">
        <title>Complete genome sequence and transcriptome regulation of the pentose utilising yeast Sugiyamaella lignohabitans.</title>
        <authorList>
            <person name="Bellasio M."/>
            <person name="Peymann A."/>
            <person name="Valli M."/>
            <person name="Sipitzky M."/>
            <person name="Graf A."/>
            <person name="Sauer M."/>
            <person name="Marx H."/>
            <person name="Mattanovich D."/>
        </authorList>
    </citation>
    <scope>NUCLEOTIDE SEQUENCE [LARGE SCALE GENOMIC DNA]</scope>
    <source>
        <strain evidence="5 6">CBS 10342</strain>
    </source>
</reference>
<dbReference type="GO" id="GO:0006359">
    <property type="term" value="P:regulation of transcription by RNA polymerase III"/>
    <property type="evidence" value="ECO:0007669"/>
    <property type="project" value="TreeGrafter"/>
</dbReference>
<dbReference type="PRINTS" id="PR00472">
    <property type="entry name" value="CASNKINASEII"/>
</dbReference>
<gene>
    <name evidence="5" type="primary">CKB1</name>
    <name evidence="5" type="ORF">AWJ20_2181</name>
</gene>
<feature type="region of interest" description="Disordered" evidence="4">
    <location>
        <begin position="328"/>
        <end position="365"/>
    </location>
</feature>
<name>A0A167EXP6_9ASCO</name>
<dbReference type="GO" id="GO:0030291">
    <property type="term" value="F:protein serine/threonine kinase inhibitor activity"/>
    <property type="evidence" value="ECO:0007669"/>
    <property type="project" value="UniProtKB-ARBA"/>
</dbReference>
<protein>
    <recommendedName>
        <fullName evidence="3">Casein kinase II subunit beta</fullName>
        <shortName evidence="3">CK II beta</shortName>
    </recommendedName>
</protein>
<feature type="compositionally biased region" description="Acidic residues" evidence="4">
    <location>
        <begin position="68"/>
        <end position="82"/>
    </location>
</feature>